<feature type="region of interest" description="Disordered" evidence="1">
    <location>
        <begin position="1"/>
        <end position="221"/>
    </location>
</feature>
<sequence>MVQADPEAHDVAAGDELAVAASPDAPTSDPVVVEAAPAIPTTPNAAPTRPATAQVQAAKPHGAKPGAATDAAAVPAGDGMALQATATEAGEESGAAQRAARIEEKRQAGEKNGVAEDAAANLAGASANPAAPAQTAAKPAAPQAAQGSLTATAVAAAGAGAEASLDNAGDQPDSRSLAEPTTDPTLRPAVSGEAPRAGTTEFAQQLAAARQGRGGPNPPALNQVAVHVQRAVQEGNDRLSIQLRPTDLGRIDVQIEFGGDGRMKAKIMAENPYTLDLLQKDSRALERALQDVGLRPEAGGLSFSLRDQGQQAQREDQGQRDRGFGMRMGADARADEVQAPPAYTPIIAPGRVDVRI</sequence>
<gene>
    <name evidence="3" type="ORF">HHL28_05475</name>
</gene>
<reference evidence="3" key="1">
    <citation type="submission" date="2020-04" db="EMBL/GenBank/DDBJ databases">
        <title>A desert anoxygenic phototrophic bacterium fixes CO2 using RubisCO under aerobic conditions.</title>
        <authorList>
            <person name="Tang K."/>
        </authorList>
    </citation>
    <scope>NUCLEOTIDE SEQUENCE [LARGE SCALE GENOMIC DNA]</scope>
    <source>
        <strain evidence="3">MIMtkB3</strain>
    </source>
</reference>
<feature type="compositionally biased region" description="Low complexity" evidence="1">
    <location>
        <begin position="115"/>
        <end position="165"/>
    </location>
</feature>
<evidence type="ECO:0000256" key="1">
    <source>
        <dbReference type="SAM" id="MobiDB-lite"/>
    </source>
</evidence>
<feature type="region of interest" description="Disordered" evidence="1">
    <location>
        <begin position="299"/>
        <end position="325"/>
    </location>
</feature>
<feature type="compositionally biased region" description="Basic and acidic residues" evidence="1">
    <location>
        <begin position="313"/>
        <end position="325"/>
    </location>
</feature>
<dbReference type="CDD" id="cd17470">
    <property type="entry name" value="T3SS_Flik_C"/>
    <property type="match status" value="1"/>
</dbReference>
<feature type="compositionally biased region" description="Basic and acidic residues" evidence="1">
    <location>
        <begin position="100"/>
        <end position="109"/>
    </location>
</feature>
<keyword evidence="3" id="KW-0969">Cilium</keyword>
<feature type="domain" description="Flagellar hook-length control protein-like C-terminal" evidence="2">
    <location>
        <begin position="228"/>
        <end position="311"/>
    </location>
</feature>
<dbReference type="Gene3D" id="3.30.750.140">
    <property type="match status" value="1"/>
</dbReference>
<dbReference type="Proteomes" id="UP000501891">
    <property type="component" value="Chromosome"/>
</dbReference>
<dbReference type="EMBL" id="CP051775">
    <property type="protein sequence ID" value="QJE72623.1"/>
    <property type="molecule type" value="Genomic_DNA"/>
</dbReference>
<accession>A0A858R617</accession>
<proteinExistence type="predicted"/>
<keyword evidence="4" id="KW-1185">Reference proteome</keyword>
<dbReference type="AlphaFoldDB" id="A0A858R617"/>
<feature type="compositionally biased region" description="Low complexity" evidence="1">
    <location>
        <begin position="35"/>
        <end position="96"/>
    </location>
</feature>
<dbReference type="KEGG" id="acru:HHL28_05475"/>
<dbReference type="PANTHER" id="PTHR37533">
    <property type="entry name" value="FLAGELLAR HOOK-LENGTH CONTROL PROTEIN"/>
    <property type="match status" value="1"/>
</dbReference>
<dbReference type="InterPro" id="IPR052563">
    <property type="entry name" value="FliK"/>
</dbReference>
<name>A0A858R617_9PROT</name>
<feature type="compositionally biased region" description="Basic and acidic residues" evidence="1">
    <location>
        <begin position="1"/>
        <end position="12"/>
    </location>
</feature>
<dbReference type="Pfam" id="PF02120">
    <property type="entry name" value="Flg_hook"/>
    <property type="match status" value="1"/>
</dbReference>
<dbReference type="PANTHER" id="PTHR37533:SF2">
    <property type="entry name" value="FLAGELLAR HOOK-LENGTH CONTROL PROTEIN"/>
    <property type="match status" value="1"/>
</dbReference>
<keyword evidence="3" id="KW-0282">Flagellum</keyword>
<evidence type="ECO:0000313" key="4">
    <source>
        <dbReference type="Proteomes" id="UP000501891"/>
    </source>
</evidence>
<dbReference type="InterPro" id="IPR021136">
    <property type="entry name" value="Flagellar_hook_control-like_C"/>
</dbReference>
<protein>
    <submittedName>
        <fullName evidence="3">Flagellar hook-length control protein FliK</fullName>
    </submittedName>
</protein>
<dbReference type="InterPro" id="IPR038610">
    <property type="entry name" value="FliK-like_C_sf"/>
</dbReference>
<evidence type="ECO:0000313" key="3">
    <source>
        <dbReference type="EMBL" id="QJE72623.1"/>
    </source>
</evidence>
<keyword evidence="3" id="KW-0966">Cell projection</keyword>
<evidence type="ECO:0000259" key="2">
    <source>
        <dbReference type="Pfam" id="PF02120"/>
    </source>
</evidence>
<organism evidence="3 4">
    <name type="scientific">Aerophototrophica crusticola</name>
    <dbReference type="NCBI Taxonomy" id="1709002"/>
    <lineage>
        <taxon>Bacteria</taxon>
        <taxon>Pseudomonadati</taxon>
        <taxon>Pseudomonadota</taxon>
        <taxon>Alphaproteobacteria</taxon>
        <taxon>Rhodospirillales</taxon>
        <taxon>Rhodospirillaceae</taxon>
        <taxon>Aerophototrophica</taxon>
    </lineage>
</organism>